<evidence type="ECO:0000313" key="10">
    <source>
        <dbReference type="EMBL" id="HCW93658.1"/>
    </source>
</evidence>
<feature type="transmembrane region" description="Helical" evidence="8">
    <location>
        <begin position="369"/>
        <end position="390"/>
    </location>
</feature>
<name>A0A3D5QD55_FLESI</name>
<organism evidence="10 11">
    <name type="scientific">Flexistipes sinusarabici</name>
    <dbReference type="NCBI Taxonomy" id="2352"/>
    <lineage>
        <taxon>Bacteria</taxon>
        <taxon>Pseudomonadati</taxon>
        <taxon>Deferribacterota</taxon>
        <taxon>Deferribacteres</taxon>
        <taxon>Deferribacterales</taxon>
        <taxon>Flexistipitaceae</taxon>
        <taxon>Flexistipes</taxon>
    </lineage>
</organism>
<dbReference type="AlphaFoldDB" id="A0A3D5QD55"/>
<dbReference type="NCBIfam" id="NF009310">
    <property type="entry name" value="PRK12668.1"/>
    <property type="match status" value="1"/>
</dbReference>
<feature type="transmembrane region" description="Helical" evidence="8">
    <location>
        <begin position="145"/>
        <end position="164"/>
    </location>
</feature>
<gene>
    <name evidence="10" type="ORF">DHM44_08240</name>
</gene>
<dbReference type="GO" id="GO:0008137">
    <property type="term" value="F:NADH dehydrogenase (ubiquinone) activity"/>
    <property type="evidence" value="ECO:0007669"/>
    <property type="project" value="InterPro"/>
</dbReference>
<evidence type="ECO:0000256" key="8">
    <source>
        <dbReference type="SAM" id="Phobius"/>
    </source>
</evidence>
<dbReference type="InterPro" id="IPR052175">
    <property type="entry name" value="ComplexI-like_HydComp"/>
</dbReference>
<dbReference type="PRINTS" id="PR01437">
    <property type="entry name" value="NUOXDRDTASE4"/>
</dbReference>
<feature type="transmembrane region" description="Helical" evidence="8">
    <location>
        <begin position="295"/>
        <end position="315"/>
    </location>
</feature>
<feature type="transmembrane region" description="Helical" evidence="8">
    <location>
        <begin position="265"/>
        <end position="289"/>
    </location>
</feature>
<feature type="transmembrane region" description="Helical" evidence="8">
    <location>
        <begin position="336"/>
        <end position="357"/>
    </location>
</feature>
<evidence type="ECO:0000256" key="6">
    <source>
        <dbReference type="ARBA" id="ARBA00023136"/>
    </source>
</evidence>
<dbReference type="PANTHER" id="PTHR42682">
    <property type="entry name" value="HYDROGENASE-4 COMPONENT F"/>
    <property type="match status" value="1"/>
</dbReference>
<feature type="transmembrane region" description="Helical" evidence="8">
    <location>
        <begin position="6"/>
        <end position="21"/>
    </location>
</feature>
<feature type="domain" description="NADH:quinone oxidoreductase/Mrp antiporter transmembrane" evidence="9">
    <location>
        <begin position="111"/>
        <end position="381"/>
    </location>
</feature>
<feature type="transmembrane region" description="Helical" evidence="8">
    <location>
        <begin position="411"/>
        <end position="438"/>
    </location>
</feature>
<proteinExistence type="predicted"/>
<evidence type="ECO:0000313" key="11">
    <source>
        <dbReference type="Proteomes" id="UP000262325"/>
    </source>
</evidence>
<feature type="transmembrane region" description="Helical" evidence="8">
    <location>
        <begin position="67"/>
        <end position="87"/>
    </location>
</feature>
<evidence type="ECO:0000256" key="4">
    <source>
        <dbReference type="ARBA" id="ARBA00022989"/>
    </source>
</evidence>
<keyword evidence="3 7" id="KW-0812">Transmembrane</keyword>
<dbReference type="Proteomes" id="UP000262325">
    <property type="component" value="Unassembled WGS sequence"/>
</dbReference>
<keyword evidence="2" id="KW-1003">Cell membrane</keyword>
<sequence>MTNVLPPAFIFIIAGLIVPFLKGMARNVFLTAVPIVTFINLITLPEGISMGYSYFSYNMHLLRVDELSLIFGYIFLIISFASFIYGYHVKNNWEFPAGLFYAGGALGVIFAADLVTLYFFWELMTVASVFLIWARNTDRSIGSGMRYFLFHLVGGVILLIGIILQIKQTGSAAFNHMELSSLSTYLIFIGFGINCAWPLLHTWLVDAYPEATILGTVLLSTFTTKTAIYTLVRGFAGTEILIFIGAAMAAFPIFYAVIENDLRRVLAYSLINQLGFMVVGIGIGTPLALNGTVAHVFADILFKSLLFMGMGAVLYRTGKIKATEIGGLYKYMPYTAAFTIVGAASISAFPLFSAFATKSMVMSAAAGNHYTITWLILLFASAGVFHHAGIKIPFFAFFSHDSGLRPKEAPLSMLIGMGILAFLNIFIGIFPGFLYQILPFDANYVPYTTAHVVSQLQLLLFSALAFTLLLRSGIYPPEIRSVNLDADLFYRKVLGGFIKFEDKVILPAMDNVKYLFFNFMPSLLGTLTSNPYKLVNQIITGGTKEKRESEAESYFWLIGWSMFIITVFLVIYLLAFMHF</sequence>
<feature type="transmembrane region" description="Helical" evidence="8">
    <location>
        <begin position="450"/>
        <end position="470"/>
    </location>
</feature>
<feature type="transmembrane region" description="Helical" evidence="8">
    <location>
        <begin position="240"/>
        <end position="258"/>
    </location>
</feature>
<accession>A0A3D5QD55</accession>
<comment type="subcellular location">
    <subcellularLocation>
        <location evidence="1">Cell membrane</location>
        <topology evidence="1">Multi-pass membrane protein</topology>
    </subcellularLocation>
    <subcellularLocation>
        <location evidence="7">Membrane</location>
        <topology evidence="7">Multi-pass membrane protein</topology>
    </subcellularLocation>
</comment>
<dbReference type="GO" id="GO:0016491">
    <property type="term" value="F:oxidoreductase activity"/>
    <property type="evidence" value="ECO:0007669"/>
    <property type="project" value="UniProtKB-KW"/>
</dbReference>
<reference evidence="10 11" key="1">
    <citation type="journal article" date="2018" name="Nat. Biotechnol.">
        <title>A standardized bacterial taxonomy based on genome phylogeny substantially revises the tree of life.</title>
        <authorList>
            <person name="Parks D.H."/>
            <person name="Chuvochina M."/>
            <person name="Waite D.W."/>
            <person name="Rinke C."/>
            <person name="Skarshewski A."/>
            <person name="Chaumeil P.A."/>
            <person name="Hugenholtz P."/>
        </authorList>
    </citation>
    <scope>NUCLEOTIDE SEQUENCE [LARGE SCALE GENOMIC DNA]</scope>
    <source>
        <strain evidence="10">UBA8672</strain>
    </source>
</reference>
<comment type="caution">
    <text evidence="10">The sequence shown here is derived from an EMBL/GenBank/DDBJ whole genome shotgun (WGS) entry which is preliminary data.</text>
</comment>
<evidence type="ECO:0000256" key="5">
    <source>
        <dbReference type="ARBA" id="ARBA00023002"/>
    </source>
</evidence>
<evidence type="ECO:0000259" key="9">
    <source>
        <dbReference type="Pfam" id="PF00361"/>
    </source>
</evidence>
<dbReference type="Pfam" id="PF00361">
    <property type="entry name" value="Proton_antipo_M"/>
    <property type="match status" value="1"/>
</dbReference>
<evidence type="ECO:0000256" key="1">
    <source>
        <dbReference type="ARBA" id="ARBA00004651"/>
    </source>
</evidence>
<keyword evidence="4 8" id="KW-1133">Transmembrane helix</keyword>
<dbReference type="EMBL" id="DPPF01000168">
    <property type="protein sequence ID" value="HCW93658.1"/>
    <property type="molecule type" value="Genomic_DNA"/>
</dbReference>
<dbReference type="InterPro" id="IPR003918">
    <property type="entry name" value="NADH_UbQ_OxRdtase"/>
</dbReference>
<feature type="transmembrane region" description="Helical" evidence="8">
    <location>
        <begin position="554"/>
        <end position="577"/>
    </location>
</feature>
<feature type="transmembrane region" description="Helical" evidence="8">
    <location>
        <begin position="185"/>
        <end position="204"/>
    </location>
</feature>
<dbReference type="PANTHER" id="PTHR42682:SF4">
    <property type="entry name" value="NADH-UBIQUINONE_PLASTOQUINONE"/>
    <property type="match status" value="1"/>
</dbReference>
<dbReference type="GO" id="GO:0042773">
    <property type="term" value="P:ATP synthesis coupled electron transport"/>
    <property type="evidence" value="ECO:0007669"/>
    <property type="project" value="InterPro"/>
</dbReference>
<protein>
    <submittedName>
        <fullName evidence="10">Na(+)/H(+) antiporter subunit D</fullName>
    </submittedName>
</protein>
<keyword evidence="6 8" id="KW-0472">Membrane</keyword>
<feature type="transmembrane region" description="Helical" evidence="8">
    <location>
        <begin position="99"/>
        <end position="121"/>
    </location>
</feature>
<evidence type="ECO:0000256" key="2">
    <source>
        <dbReference type="ARBA" id="ARBA00022475"/>
    </source>
</evidence>
<dbReference type="GO" id="GO:0005886">
    <property type="term" value="C:plasma membrane"/>
    <property type="evidence" value="ECO:0007669"/>
    <property type="project" value="UniProtKB-SubCell"/>
</dbReference>
<feature type="transmembrane region" description="Helical" evidence="8">
    <location>
        <begin position="28"/>
        <end position="55"/>
    </location>
</feature>
<keyword evidence="5" id="KW-0560">Oxidoreductase</keyword>
<evidence type="ECO:0000256" key="3">
    <source>
        <dbReference type="ARBA" id="ARBA00022692"/>
    </source>
</evidence>
<evidence type="ECO:0000256" key="7">
    <source>
        <dbReference type="RuleBase" id="RU000320"/>
    </source>
</evidence>
<dbReference type="InterPro" id="IPR001750">
    <property type="entry name" value="ND/Mrp_TM"/>
</dbReference>